<evidence type="ECO:0000256" key="1">
    <source>
        <dbReference type="ARBA" id="ARBA00004651"/>
    </source>
</evidence>
<feature type="transmembrane region" description="Helical" evidence="6">
    <location>
        <begin position="173"/>
        <end position="192"/>
    </location>
</feature>
<evidence type="ECO:0000256" key="3">
    <source>
        <dbReference type="ARBA" id="ARBA00022692"/>
    </source>
</evidence>
<feature type="transmembrane region" description="Helical" evidence="6">
    <location>
        <begin position="395"/>
        <end position="415"/>
    </location>
</feature>
<dbReference type="KEGG" id="shd:SUTH_03366"/>
<name>W0SJZ9_9PROT</name>
<protein>
    <recommendedName>
        <fullName evidence="9">Polysaccharide biosynthesis protein</fullName>
    </recommendedName>
</protein>
<evidence type="ECO:0000256" key="6">
    <source>
        <dbReference type="SAM" id="Phobius"/>
    </source>
</evidence>
<dbReference type="EMBL" id="AP012547">
    <property type="protein sequence ID" value="BAO31136.1"/>
    <property type="molecule type" value="Genomic_DNA"/>
</dbReference>
<dbReference type="PANTHER" id="PTHR30250:SF11">
    <property type="entry name" value="O-ANTIGEN TRANSPORTER-RELATED"/>
    <property type="match status" value="1"/>
</dbReference>
<comment type="subcellular location">
    <subcellularLocation>
        <location evidence="1">Cell membrane</location>
        <topology evidence="1">Multi-pass membrane protein</topology>
    </subcellularLocation>
</comment>
<dbReference type="AlphaFoldDB" id="W0SJZ9"/>
<dbReference type="PANTHER" id="PTHR30250">
    <property type="entry name" value="PST FAMILY PREDICTED COLANIC ACID TRANSPORTER"/>
    <property type="match status" value="1"/>
</dbReference>
<keyword evidence="8" id="KW-1185">Reference proteome</keyword>
<sequence length="500" mass="54741">MKFARQYASKLAGNVVSLVAGMVVLGLVPRTLGPESYGRYEFLTSFFLQVKGYFDAGTSTCFYTRLSQRPGDAGLVVFYRKWFLSASLLMIGGATLLAGTSLGERVWPGEGPMLVGLAACFAVITWWLDITRKMVDAWHLTVRGEMLYASARVVAVSALAATIWLFGLRLEGYFLYQIAALLLAVALLTHLLKRRALAPAGTPPAQPQRAYAREFWDYSHPLLAYASVCTLGVLVDRWVLQTQAGATEQGYFGLAYQVGAVCFLFTSAMTQLLSREFAVAWDLKDMGRMAAMFRRAIPMSYTMAAYFSVFIACHAADVVWLLGGSAWEQGSLVMAVLTLYPMHQTYGQLSGSVYYATGQTRLYRNIGIVGTLTGLPLMLWLVLPTESGGMGLGAAGLSLQIVLTQFIFVNVGLWFNVRLMSLNFWKFFAHQLIVPTTLLLCSLASSTSTSTFAMSRLARLILDGFVYTALVAVVILLVPQLIGLQRGEIGAILRKVPGAK</sequence>
<feature type="transmembrane region" description="Helical" evidence="6">
    <location>
        <begin position="111"/>
        <end position="128"/>
    </location>
</feature>
<dbReference type="RefSeq" id="WP_041100885.1">
    <property type="nucleotide sequence ID" value="NZ_AP012547.1"/>
</dbReference>
<accession>W0SJZ9</accession>
<keyword evidence="3 6" id="KW-0812">Transmembrane</keyword>
<keyword evidence="2" id="KW-1003">Cell membrane</keyword>
<feature type="transmembrane region" description="Helical" evidence="6">
    <location>
        <begin position="427"/>
        <end position="445"/>
    </location>
</feature>
<keyword evidence="5 6" id="KW-0472">Membrane</keyword>
<proteinExistence type="predicted"/>
<dbReference type="HOGENOM" id="CLU_531863_0_0_4"/>
<feature type="transmembrane region" description="Helical" evidence="6">
    <location>
        <begin position="362"/>
        <end position="383"/>
    </location>
</feature>
<feature type="transmembrane region" description="Helical" evidence="6">
    <location>
        <begin position="149"/>
        <end position="167"/>
    </location>
</feature>
<feature type="transmembrane region" description="Helical" evidence="6">
    <location>
        <begin position="222"/>
        <end position="240"/>
    </location>
</feature>
<keyword evidence="4 6" id="KW-1133">Transmembrane helix</keyword>
<dbReference type="Proteomes" id="UP000031637">
    <property type="component" value="Chromosome"/>
</dbReference>
<feature type="transmembrane region" description="Helical" evidence="6">
    <location>
        <begin position="465"/>
        <end position="484"/>
    </location>
</feature>
<feature type="transmembrane region" description="Helical" evidence="6">
    <location>
        <begin position="82"/>
        <end position="99"/>
    </location>
</feature>
<feature type="transmembrane region" description="Helical" evidence="6">
    <location>
        <begin position="293"/>
        <end position="312"/>
    </location>
</feature>
<evidence type="ECO:0000313" key="7">
    <source>
        <dbReference type="EMBL" id="BAO31136.1"/>
    </source>
</evidence>
<reference evidence="7 8" key="1">
    <citation type="journal article" date="2014" name="Syst. Appl. Microbiol.">
        <title>Complete genomes of freshwater sulfur oxidizers Sulfuricella denitrificans skB26 and Sulfuritalea hydrogenivorans sk43H: genetic insights into the sulfur oxidation pathway of betaproteobacteria.</title>
        <authorList>
            <person name="Watanabe T."/>
            <person name="Kojima H."/>
            <person name="Fukui M."/>
        </authorList>
    </citation>
    <scope>NUCLEOTIDE SEQUENCE [LARGE SCALE GENOMIC DNA]</scope>
    <source>
        <strain evidence="7">DSM22779</strain>
    </source>
</reference>
<feature type="transmembrane region" description="Helical" evidence="6">
    <location>
        <begin position="252"/>
        <end position="273"/>
    </location>
</feature>
<evidence type="ECO:0008006" key="9">
    <source>
        <dbReference type="Google" id="ProtNLM"/>
    </source>
</evidence>
<organism evidence="7 8">
    <name type="scientific">Sulfuritalea hydrogenivorans sk43H</name>
    <dbReference type="NCBI Taxonomy" id="1223802"/>
    <lineage>
        <taxon>Bacteria</taxon>
        <taxon>Pseudomonadati</taxon>
        <taxon>Pseudomonadota</taxon>
        <taxon>Betaproteobacteria</taxon>
        <taxon>Nitrosomonadales</taxon>
        <taxon>Sterolibacteriaceae</taxon>
        <taxon>Sulfuritalea</taxon>
    </lineage>
</organism>
<dbReference type="STRING" id="1223802.SUTH_03366"/>
<dbReference type="InterPro" id="IPR050833">
    <property type="entry name" value="Poly_Biosynth_Transport"/>
</dbReference>
<evidence type="ECO:0000256" key="5">
    <source>
        <dbReference type="ARBA" id="ARBA00023136"/>
    </source>
</evidence>
<gene>
    <name evidence="7" type="ORF">SUTH_03366</name>
</gene>
<evidence type="ECO:0000313" key="8">
    <source>
        <dbReference type="Proteomes" id="UP000031637"/>
    </source>
</evidence>
<evidence type="ECO:0000256" key="2">
    <source>
        <dbReference type="ARBA" id="ARBA00022475"/>
    </source>
</evidence>
<evidence type="ECO:0000256" key="4">
    <source>
        <dbReference type="ARBA" id="ARBA00022989"/>
    </source>
</evidence>
<dbReference type="OrthoDB" id="5486360at2"/>
<dbReference type="GO" id="GO:0005886">
    <property type="term" value="C:plasma membrane"/>
    <property type="evidence" value="ECO:0007669"/>
    <property type="project" value="UniProtKB-SubCell"/>
</dbReference>